<accession>A0A4R2P227</accession>
<dbReference type="EMBL" id="SLXM01000001">
    <property type="protein sequence ID" value="TCP28587.1"/>
    <property type="molecule type" value="Genomic_DNA"/>
</dbReference>
<gene>
    <name evidence="2" type="ORF">EV195_101767</name>
</gene>
<keyword evidence="1" id="KW-1133">Transmembrane helix</keyword>
<keyword evidence="2" id="KW-0808">Transferase</keyword>
<proteinExistence type="predicted"/>
<comment type="caution">
    <text evidence="2">The sequence shown here is derived from an EMBL/GenBank/DDBJ whole genome shotgun (WGS) entry which is preliminary data.</text>
</comment>
<organism evidence="2 3">
    <name type="scientific">Tenacibaculum skagerrakense</name>
    <dbReference type="NCBI Taxonomy" id="186571"/>
    <lineage>
        <taxon>Bacteria</taxon>
        <taxon>Pseudomonadati</taxon>
        <taxon>Bacteroidota</taxon>
        <taxon>Flavobacteriia</taxon>
        <taxon>Flavobacteriales</taxon>
        <taxon>Flavobacteriaceae</taxon>
        <taxon>Tenacibaculum</taxon>
    </lineage>
</organism>
<evidence type="ECO:0000313" key="2">
    <source>
        <dbReference type="EMBL" id="TCP28587.1"/>
    </source>
</evidence>
<dbReference type="SUPFAM" id="SSF53448">
    <property type="entry name" value="Nucleotide-diphospho-sugar transferases"/>
    <property type="match status" value="1"/>
</dbReference>
<dbReference type="AlphaFoldDB" id="A0A4R2P227"/>
<dbReference type="GO" id="GO:0016740">
    <property type="term" value="F:transferase activity"/>
    <property type="evidence" value="ECO:0007669"/>
    <property type="project" value="UniProtKB-KW"/>
</dbReference>
<keyword evidence="1" id="KW-0472">Membrane</keyword>
<dbReference type="Gene3D" id="3.90.550.10">
    <property type="entry name" value="Spore Coat Polysaccharide Biosynthesis Protein SpsA, Chain A"/>
    <property type="match status" value="1"/>
</dbReference>
<dbReference type="Proteomes" id="UP000294564">
    <property type="component" value="Unassembled WGS sequence"/>
</dbReference>
<evidence type="ECO:0000256" key="1">
    <source>
        <dbReference type="SAM" id="Phobius"/>
    </source>
</evidence>
<name>A0A4R2P227_9FLAO</name>
<keyword evidence="3" id="KW-1185">Reference proteome</keyword>
<evidence type="ECO:0000313" key="3">
    <source>
        <dbReference type="Proteomes" id="UP000294564"/>
    </source>
</evidence>
<reference evidence="2 3" key="1">
    <citation type="submission" date="2019-03" db="EMBL/GenBank/DDBJ databases">
        <title>Genomic Encyclopedia of Type Strains, Phase IV (KMG-IV): sequencing the most valuable type-strain genomes for metagenomic binning, comparative biology and taxonomic classification.</title>
        <authorList>
            <person name="Goeker M."/>
        </authorList>
    </citation>
    <scope>NUCLEOTIDE SEQUENCE [LARGE SCALE GENOMIC DNA]</scope>
    <source>
        <strain evidence="2 3">DSM 14836</strain>
    </source>
</reference>
<feature type="transmembrane region" description="Helical" evidence="1">
    <location>
        <begin position="158"/>
        <end position="177"/>
    </location>
</feature>
<sequence>MNKGIEKSTGEWLYFLGADDKFFDSYVLDSLSKFFLIDSLDLIFGRVLYEFDGDYPFIYSKKKKVKEPSWNLTIWLRNPVHHQGTFFRRGLFESLNYDSRFDILADYHLNLKLYKEKVSVIIYDGFIAKCLSSGVSKKGFWKMYKEEAILKTELSRKILFVLFYGLSFLKYILAWNIRGKK</sequence>
<dbReference type="InterPro" id="IPR029044">
    <property type="entry name" value="Nucleotide-diphossugar_trans"/>
</dbReference>
<keyword evidence="1" id="KW-0812">Transmembrane</keyword>
<protein>
    <submittedName>
        <fullName evidence="2">Glycosyl transferase family 2</fullName>
    </submittedName>
</protein>